<dbReference type="Proteomes" id="UP000663845">
    <property type="component" value="Unassembled WGS sequence"/>
</dbReference>
<evidence type="ECO:0000313" key="1">
    <source>
        <dbReference type="EMBL" id="CAF1188491.1"/>
    </source>
</evidence>
<organism evidence="2 3">
    <name type="scientific">Adineta steineri</name>
    <dbReference type="NCBI Taxonomy" id="433720"/>
    <lineage>
        <taxon>Eukaryota</taxon>
        <taxon>Metazoa</taxon>
        <taxon>Spiralia</taxon>
        <taxon>Gnathifera</taxon>
        <taxon>Rotifera</taxon>
        <taxon>Eurotatoria</taxon>
        <taxon>Bdelloidea</taxon>
        <taxon>Adinetida</taxon>
        <taxon>Adinetidae</taxon>
        <taxon>Adineta</taxon>
    </lineage>
</organism>
<proteinExistence type="predicted"/>
<dbReference type="Proteomes" id="UP000663844">
    <property type="component" value="Unassembled WGS sequence"/>
</dbReference>
<name>A0A820B7P1_9BILA</name>
<reference evidence="2" key="1">
    <citation type="submission" date="2021-02" db="EMBL/GenBank/DDBJ databases">
        <authorList>
            <person name="Nowell W R."/>
        </authorList>
    </citation>
    <scope>NUCLEOTIDE SEQUENCE</scope>
</reference>
<dbReference type="AlphaFoldDB" id="A0A820B7P1"/>
<sequence>MESSLITIIQNTFLSDLNQLIADIRIQLSTHIHYKTTTSVIPTLNGIPFLNSNKIIFNDVRMLNINILIFRLQQGEYVMAERIVTSSQGNNFDVHIFDNITWKRITLTF</sequence>
<dbReference type="EMBL" id="CAJNOG010000345">
    <property type="protein sequence ID" value="CAF1188491.1"/>
    <property type="molecule type" value="Genomic_DNA"/>
</dbReference>
<evidence type="ECO:0000313" key="2">
    <source>
        <dbReference type="EMBL" id="CAF4202935.1"/>
    </source>
</evidence>
<gene>
    <name evidence="1" type="ORF">JYZ213_LOCUS26198</name>
    <name evidence="2" type="ORF">OXD698_LOCUS40928</name>
</gene>
<accession>A0A820B7P1</accession>
<protein>
    <submittedName>
        <fullName evidence="2">Uncharacterized protein</fullName>
    </submittedName>
</protein>
<evidence type="ECO:0000313" key="3">
    <source>
        <dbReference type="Proteomes" id="UP000663844"/>
    </source>
</evidence>
<dbReference type="EMBL" id="CAJOAZ010009395">
    <property type="protein sequence ID" value="CAF4202935.1"/>
    <property type="molecule type" value="Genomic_DNA"/>
</dbReference>
<comment type="caution">
    <text evidence="2">The sequence shown here is derived from an EMBL/GenBank/DDBJ whole genome shotgun (WGS) entry which is preliminary data.</text>
</comment>